<gene>
    <name evidence="1" type="ORF">KEM10_14205</name>
</gene>
<dbReference type="Proteomes" id="UP000708576">
    <property type="component" value="Unassembled WGS sequence"/>
</dbReference>
<keyword evidence="2" id="KW-1185">Reference proteome</keyword>
<comment type="caution">
    <text evidence="1">The sequence shown here is derived from an EMBL/GenBank/DDBJ whole genome shotgun (WGS) entry which is preliminary data.</text>
</comment>
<proteinExistence type="predicted"/>
<evidence type="ECO:0000313" key="2">
    <source>
        <dbReference type="Proteomes" id="UP000708576"/>
    </source>
</evidence>
<evidence type="ECO:0000313" key="1">
    <source>
        <dbReference type="EMBL" id="MBS2099444.1"/>
    </source>
</evidence>
<dbReference type="RefSeq" id="WP_212216686.1">
    <property type="nucleotide sequence ID" value="NZ_JAGUCO010000011.1"/>
</dbReference>
<protein>
    <recommendedName>
        <fullName evidence="3">Transposase</fullName>
    </recommendedName>
</protein>
<reference evidence="1 2" key="1">
    <citation type="journal article" date="2015" name="Int. J. Syst. Evol. Microbiol.">
        <title>Carboxylicivirga linearis sp. nov., isolated from a sea cucumber culture pond.</title>
        <authorList>
            <person name="Wang F.Q."/>
            <person name="Zhou Y.X."/>
            <person name="Lin X.Z."/>
            <person name="Chen G.J."/>
            <person name="Du Z.J."/>
        </authorList>
    </citation>
    <scope>NUCLEOTIDE SEQUENCE [LARGE SCALE GENOMIC DNA]</scope>
    <source>
        <strain evidence="1 2">FB218</strain>
    </source>
</reference>
<dbReference type="EMBL" id="JAGUCO010000011">
    <property type="protein sequence ID" value="MBS2099444.1"/>
    <property type="molecule type" value="Genomic_DNA"/>
</dbReference>
<sequence length="159" mass="18754">MALETGSISIIKKELKRLPKEVLVDHLLRLAKYKKESKELLSYLLFEADDEANYIKEVKEEIEKELASINYSSVYYAKKGVQRVHRMLTKYIRYSGKKTTQVDLLIHFCKQMRACKVSYKRSKVLKNLYDRQIVAISKAMASMHEDLRLDYENELEEIL</sequence>
<name>A0ABS5JY89_9BACT</name>
<accession>A0ABS5JY89</accession>
<organism evidence="1 2">
    <name type="scientific">Carboxylicivirga linearis</name>
    <dbReference type="NCBI Taxonomy" id="1628157"/>
    <lineage>
        <taxon>Bacteria</taxon>
        <taxon>Pseudomonadati</taxon>
        <taxon>Bacteroidota</taxon>
        <taxon>Bacteroidia</taxon>
        <taxon>Marinilabiliales</taxon>
        <taxon>Marinilabiliaceae</taxon>
        <taxon>Carboxylicivirga</taxon>
    </lineage>
</organism>
<evidence type="ECO:0008006" key="3">
    <source>
        <dbReference type="Google" id="ProtNLM"/>
    </source>
</evidence>